<comment type="caution">
    <text evidence="1">The sequence shown here is derived from an EMBL/GenBank/DDBJ whole genome shotgun (WGS) entry which is preliminary data.</text>
</comment>
<dbReference type="OrthoDB" id="4555854at2"/>
<reference evidence="1 2" key="1">
    <citation type="submission" date="2019-07" db="EMBL/GenBank/DDBJ databases">
        <authorList>
            <person name="Duangmal K."/>
            <person name="Teo W.F.A."/>
        </authorList>
    </citation>
    <scope>NUCLEOTIDE SEQUENCE [LARGE SCALE GENOMIC DNA]</scope>
    <source>
        <strain evidence="1 2">TBRC 6029</strain>
    </source>
</reference>
<dbReference type="AlphaFoldDB" id="A0A558DNT1"/>
<evidence type="ECO:0000313" key="1">
    <source>
        <dbReference type="EMBL" id="TVT62638.1"/>
    </source>
</evidence>
<gene>
    <name evidence="1" type="ORF">FNH05_00835</name>
</gene>
<protein>
    <submittedName>
        <fullName evidence="1">Uncharacterized protein</fullName>
    </submittedName>
</protein>
<keyword evidence="2" id="KW-1185">Reference proteome</keyword>
<sequence length="160" mass="17713">MRTAKTQAEARTQLLRHFTETLCALPPEVSLALRHPDLPHAGLHGGVVLSGDLNHPEDGWATFDIRYWILGTTPNTCDRYFDLVTGVWREWGWAIRDEGDALTRTGWADTPDGYGFALTRSVNGYLSMAGSTPLFLRDSVVGEPMPTRIAWQNGEAVSSL</sequence>
<dbReference type="EMBL" id="VJWX01000003">
    <property type="protein sequence ID" value="TVT62638.1"/>
    <property type="molecule type" value="Genomic_DNA"/>
</dbReference>
<dbReference type="Proteomes" id="UP000320011">
    <property type="component" value="Unassembled WGS sequence"/>
</dbReference>
<organism evidence="1 2">
    <name type="scientific">Amycolatopsis rhizosphaerae</name>
    <dbReference type="NCBI Taxonomy" id="2053003"/>
    <lineage>
        <taxon>Bacteria</taxon>
        <taxon>Bacillati</taxon>
        <taxon>Actinomycetota</taxon>
        <taxon>Actinomycetes</taxon>
        <taxon>Pseudonocardiales</taxon>
        <taxon>Pseudonocardiaceae</taxon>
        <taxon>Amycolatopsis</taxon>
    </lineage>
</organism>
<reference evidence="1 2" key="2">
    <citation type="submission" date="2019-08" db="EMBL/GenBank/DDBJ databases">
        <title>Amycolatopsis acidicola sp. nov., isolated from peat swamp forest soil.</title>
        <authorList>
            <person name="Srisuk N."/>
        </authorList>
    </citation>
    <scope>NUCLEOTIDE SEQUENCE [LARGE SCALE GENOMIC DNA]</scope>
    <source>
        <strain evidence="1 2">TBRC 6029</strain>
    </source>
</reference>
<name>A0A558DNT1_9PSEU</name>
<dbReference type="RefSeq" id="WP_144584848.1">
    <property type="nucleotide sequence ID" value="NZ_VJWX01000003.1"/>
</dbReference>
<accession>A0A558DNT1</accession>
<evidence type="ECO:0000313" key="2">
    <source>
        <dbReference type="Proteomes" id="UP000320011"/>
    </source>
</evidence>
<proteinExistence type="predicted"/>